<evidence type="ECO:0000313" key="1">
    <source>
        <dbReference type="EMBL" id="BBO89037.1"/>
    </source>
</evidence>
<gene>
    <name evidence="1" type="ORF">DSCOOX_22170</name>
</gene>
<organism evidence="1 2">
    <name type="scientific">Desulfosarcina ovata subsp. ovata</name>
    <dbReference type="NCBI Taxonomy" id="2752305"/>
    <lineage>
        <taxon>Bacteria</taxon>
        <taxon>Pseudomonadati</taxon>
        <taxon>Thermodesulfobacteriota</taxon>
        <taxon>Desulfobacteria</taxon>
        <taxon>Desulfobacterales</taxon>
        <taxon>Desulfosarcinaceae</taxon>
        <taxon>Desulfosarcina</taxon>
    </lineage>
</organism>
<dbReference type="AlphaFoldDB" id="A0A5K8A931"/>
<sequence length="127" mass="14433">MKILFHKTAATDFAEKLQETLTSIIVNQPVCVTQDTGSFLKALLNYRINYPIVVIYLNSIADAIKIESFSDILDGLFLIIATENIDDRLLMRCRQLYPGLLTYYKEDLSIIAAMIEKRLKAIDASTR</sequence>
<accession>A0A5K8A931</accession>
<dbReference type="EMBL" id="AP021879">
    <property type="protein sequence ID" value="BBO89037.1"/>
    <property type="molecule type" value="Genomic_DNA"/>
</dbReference>
<evidence type="ECO:0008006" key="3">
    <source>
        <dbReference type="Google" id="ProtNLM"/>
    </source>
</evidence>
<keyword evidence="2" id="KW-1185">Reference proteome</keyword>
<proteinExistence type="predicted"/>
<dbReference type="RefSeq" id="WP_155310275.1">
    <property type="nucleotide sequence ID" value="NZ_AP021879.1"/>
</dbReference>
<name>A0A5K8A931_9BACT</name>
<protein>
    <recommendedName>
        <fullName evidence="3">Response regulatory domain-containing protein</fullName>
    </recommendedName>
</protein>
<dbReference type="Proteomes" id="UP000422108">
    <property type="component" value="Chromosome"/>
</dbReference>
<evidence type="ECO:0000313" key="2">
    <source>
        <dbReference type="Proteomes" id="UP000422108"/>
    </source>
</evidence>
<reference evidence="1 2" key="1">
    <citation type="submission" date="2019-11" db="EMBL/GenBank/DDBJ databases">
        <title>Comparative genomics of hydrocarbon-degrading Desulfosarcina strains.</title>
        <authorList>
            <person name="Watanabe M."/>
            <person name="Kojima H."/>
            <person name="Fukui M."/>
        </authorList>
    </citation>
    <scope>NUCLEOTIDE SEQUENCE [LARGE SCALE GENOMIC DNA]</scope>
    <source>
        <strain evidence="2">oXyS1</strain>
    </source>
</reference>